<keyword evidence="4" id="KW-1185">Reference proteome</keyword>
<dbReference type="AlphaFoldDB" id="A0A3R9WQH6"/>
<keyword evidence="2" id="KW-0812">Transmembrane</keyword>
<organism evidence="3 4">
    <name type="scientific">Sphingomonas ginkgonis</name>
    <dbReference type="NCBI Taxonomy" id="2315330"/>
    <lineage>
        <taxon>Bacteria</taxon>
        <taxon>Pseudomonadati</taxon>
        <taxon>Pseudomonadota</taxon>
        <taxon>Alphaproteobacteria</taxon>
        <taxon>Sphingomonadales</taxon>
        <taxon>Sphingomonadaceae</taxon>
        <taxon>Sphingomonas</taxon>
    </lineage>
</organism>
<dbReference type="RefSeq" id="WP_126719831.1">
    <property type="nucleotide sequence ID" value="NZ_RWJF01000001.1"/>
</dbReference>
<gene>
    <name evidence="3" type="ORF">HMF7854_14370</name>
</gene>
<evidence type="ECO:0000256" key="2">
    <source>
        <dbReference type="SAM" id="Phobius"/>
    </source>
</evidence>
<dbReference type="Pfam" id="PF11739">
    <property type="entry name" value="YdbH-like"/>
    <property type="match status" value="1"/>
</dbReference>
<keyword evidence="2" id="KW-0472">Membrane</keyword>
<feature type="compositionally biased region" description="Low complexity" evidence="1">
    <location>
        <begin position="1065"/>
        <end position="1082"/>
    </location>
</feature>
<dbReference type="EMBL" id="RWJF01000001">
    <property type="protein sequence ID" value="RST31892.1"/>
    <property type="molecule type" value="Genomic_DNA"/>
</dbReference>
<reference evidence="3 4" key="1">
    <citation type="submission" date="2018-12" db="EMBL/GenBank/DDBJ databases">
        <title>Sphingomonas sp. HMF7854 Genome sequencing and assembly.</title>
        <authorList>
            <person name="Cha I."/>
            <person name="Kang H."/>
            <person name="Kim H."/>
            <person name="Kang J."/>
            <person name="Joh K."/>
        </authorList>
    </citation>
    <scope>NUCLEOTIDE SEQUENCE [LARGE SCALE GENOMIC DNA]</scope>
    <source>
        <strain evidence="3 4">HMF7854</strain>
    </source>
</reference>
<dbReference type="Proteomes" id="UP000274661">
    <property type="component" value="Unassembled WGS sequence"/>
</dbReference>
<sequence length="1089" mass="114677">MAVDESERAVAESDAEEVVVVRHRRRMGRIVSRILVGLLILSGLMIAAAWLERKPIATDILARQMQKRGVRASYHLDKIGLRTQEISNLVIGDLRRPDLTAERVRVQMRIRLNGTVRVYRIVARGVRLNGKLVAGNRVSWGDLDKLLPAPSTSKKPFAFPDIAVDVADTSVSLQTPYGPLGIAVAGTGNLTGGFKGRLAAASSRIAPGACELVGMHANVAVSIDARRPRIVGPLAADRFACPKSRLALQQPLFDVDARFSEGFGSYTGQGRMQVASLVTGVNGLADIAGKLSFDGSPAATRGAIDLNARRARMASIVADSTRLKGRYFLSANEGRAVLVADYGATGTSLDPAVVRSLTGALDAAKGTPVGPIATNIAGAFSRTFQRFDANGSLRLVNMPGGGAVRIETANANSPAGAHIGVSGGDGVTYYWPSSRIRIDGDVATSGGGLPTARLTVRQPRGGGPLSGVLEMQPYAVAGSRLALEPVRFGPGPGNSTDLATVVTLDGPLGSGGRIEGLRVPVAGTFNPGGGFAFGRGCVTASFRLVQTGSIRLENAALPLCATGPALVWKAPGGTTHVAAQTRNLRLAGHIGSSPALITAATARYAEGNRFALEQAAIRLGNPQAPVQLAADRLQGQFAGPVISGTYQNGRGIIGKVPLLISKSDAAFRFGNSTLSVDGGLTVSDRDPAPRFFPLDSNDFHLTLGGDLIRAAGSLRHPGTGVRVTDVRIEHHLAAGSGQALLEVPGLTFGNQLQPDQLTRLTEGVIALVNGTLRGEGRIRWAGEQVTSTGDFSTAGMDLAAPFGPVSGLTGTVHFDDLLGLHTPPGQKVHVASINPGIEVLDGDISFQLLRDQLVRVERGTWPFMGGRLNLRETVLNFGRPTAKRLTFEVVGLDANRFVQSFNYQGIGATGRFDGVLPMIFDENGGRIVGGRLDSRSPGGSLSFAGAVNRANLGFVAKFAFDALKDINYRSMIIRLDGDLAGEFATRLTIDQVSLGTSGSANLLRSFTRKLPLKFNVTIKGPFRALIATAKSLRDPRSVIGDALPRPLDQVPGIATDVRNITEQKQQTQTPPATTQVTVTPTPNDNGTQR</sequence>
<dbReference type="OrthoDB" id="7597031at2"/>
<evidence type="ECO:0000313" key="4">
    <source>
        <dbReference type="Proteomes" id="UP000274661"/>
    </source>
</evidence>
<comment type="caution">
    <text evidence="3">The sequence shown here is derived from an EMBL/GenBank/DDBJ whole genome shotgun (WGS) entry which is preliminary data.</text>
</comment>
<accession>A0A3R9WQH6</accession>
<evidence type="ECO:0000256" key="1">
    <source>
        <dbReference type="SAM" id="MobiDB-lite"/>
    </source>
</evidence>
<dbReference type="InterPro" id="IPR021730">
    <property type="entry name" value="YdbH"/>
</dbReference>
<name>A0A3R9WQH6_9SPHN</name>
<keyword evidence="2" id="KW-1133">Transmembrane helix</keyword>
<protein>
    <submittedName>
        <fullName evidence="3">Uncharacterized protein</fullName>
    </submittedName>
</protein>
<evidence type="ECO:0000313" key="3">
    <source>
        <dbReference type="EMBL" id="RST31892.1"/>
    </source>
</evidence>
<feature type="transmembrane region" description="Helical" evidence="2">
    <location>
        <begin position="30"/>
        <end position="51"/>
    </location>
</feature>
<feature type="region of interest" description="Disordered" evidence="1">
    <location>
        <begin position="1062"/>
        <end position="1089"/>
    </location>
</feature>
<proteinExistence type="predicted"/>